<name>D6MTG6_9HEMI</name>
<keyword evidence="5" id="KW-0722">Serine protease inhibitor</keyword>
<organism evidence="9">
    <name type="scientific">Panstrongylus megistus</name>
    <dbReference type="NCBI Taxonomy" id="65343"/>
    <lineage>
        <taxon>Eukaryota</taxon>
        <taxon>Metazoa</taxon>
        <taxon>Ecdysozoa</taxon>
        <taxon>Arthropoda</taxon>
        <taxon>Hexapoda</taxon>
        <taxon>Insecta</taxon>
        <taxon>Pterygota</taxon>
        <taxon>Neoptera</taxon>
        <taxon>Paraneoptera</taxon>
        <taxon>Hemiptera</taxon>
        <taxon>Heteroptera</taxon>
        <taxon>Panheteroptera</taxon>
        <taxon>Cimicomorpha</taxon>
        <taxon>Reduviidae</taxon>
        <taxon>Triatominae</taxon>
        <taxon>Panstrongylus</taxon>
    </lineage>
</organism>
<evidence type="ECO:0000256" key="2">
    <source>
        <dbReference type="ARBA" id="ARBA00022525"/>
    </source>
</evidence>
<evidence type="ECO:0000256" key="1">
    <source>
        <dbReference type="ARBA" id="ARBA00004613"/>
    </source>
</evidence>
<dbReference type="PANTHER" id="PTHR21179">
    <property type="entry name" value="SERINE-TYPE ENDOPEPTIDASE INHIBITOR"/>
    <property type="match status" value="1"/>
</dbReference>
<feature type="domain" description="Kazal-like" evidence="8">
    <location>
        <begin position="232"/>
        <end position="293"/>
    </location>
</feature>
<evidence type="ECO:0000256" key="6">
    <source>
        <dbReference type="ARBA" id="ARBA00023157"/>
    </source>
</evidence>
<sequence length="412" mass="45350">MRYLLLLGLAAFSAATAPEKDVPCICPFTWKPVCGNDGQTYPNECTLNCVKLVKPDLKVAHQGPCKHDVLAAQEEEVEGLKNPCECPRVLHRVCGSDGNTYSNPCTLNCAKHEGNPYLVQVHEGPCDEHDHDFEDPCKCDNIFEPVCGTDEITYHNLCHLECATFTSSPGVEVAYEGECHAETENDMLQLFEDNPCTCPRVLHRVCGSDGNTYSNPCTLNCAKHEGKPDLVQVHEGPCDEHDHDFEDPCQCDNTFEPVCGTDEITYSNLCHLECATFTTSPGVEVKYEGECHAENKEHQQILKSCLCTKIYKPVCGTDGQTYPNLCVLECHISSHPGLALAHPGKCGTFQPLEAVETEEVRNPCACFRNFHPVCGTDGKTYGNPCMLNCAAETKVPGLKLLHEGRCPPKKEV</sequence>
<evidence type="ECO:0000256" key="3">
    <source>
        <dbReference type="ARBA" id="ARBA00022690"/>
    </source>
</evidence>
<dbReference type="SMART" id="SM00280">
    <property type="entry name" value="KAZAL"/>
    <property type="match status" value="7"/>
</dbReference>
<dbReference type="GO" id="GO:0005576">
    <property type="term" value="C:extracellular region"/>
    <property type="evidence" value="ECO:0007669"/>
    <property type="project" value="UniProtKB-SubCell"/>
</dbReference>
<evidence type="ECO:0000313" key="9">
    <source>
        <dbReference type="EMBL" id="ADF97836.1"/>
    </source>
</evidence>
<dbReference type="PROSITE" id="PS00282">
    <property type="entry name" value="KAZAL_1"/>
    <property type="match status" value="4"/>
</dbReference>
<feature type="domain" description="Kazal-like" evidence="8">
    <location>
        <begin position="190"/>
        <end position="228"/>
    </location>
</feature>
<dbReference type="Gene3D" id="3.30.60.30">
    <property type="match status" value="7"/>
</dbReference>
<evidence type="ECO:0000259" key="8">
    <source>
        <dbReference type="PROSITE" id="PS51465"/>
    </source>
</evidence>
<feature type="domain" description="Kazal-like" evidence="8">
    <location>
        <begin position="299"/>
        <end position="348"/>
    </location>
</feature>
<dbReference type="InterPro" id="IPR039932">
    <property type="entry name" value="Spink4-like"/>
</dbReference>
<keyword evidence="6" id="KW-1015">Disulfide bond</keyword>
<accession>D6MTG6</accession>
<dbReference type="FunFam" id="3.30.60.30:FF:000067">
    <property type="entry name" value="Thrombin inhibitor rhodniin"/>
    <property type="match status" value="7"/>
</dbReference>
<feature type="domain" description="Kazal-like" evidence="8">
    <location>
        <begin position="131"/>
        <end position="181"/>
    </location>
</feature>
<keyword evidence="2" id="KW-0964">Secreted</keyword>
<evidence type="ECO:0000256" key="4">
    <source>
        <dbReference type="ARBA" id="ARBA00022737"/>
    </source>
</evidence>
<protein>
    <submittedName>
        <fullName evidence="9">Kazal-type inhibitor</fullName>
    </submittedName>
</protein>
<proteinExistence type="evidence at transcript level"/>
<dbReference type="PANTHER" id="PTHR21179:SF0">
    <property type="entry name" value="SERINE PROTEASE INHIBITOR KAZAL-TYPE 4"/>
    <property type="match status" value="1"/>
</dbReference>
<evidence type="ECO:0000256" key="7">
    <source>
        <dbReference type="SAM" id="SignalP"/>
    </source>
</evidence>
<keyword evidence="4" id="KW-0677">Repeat</keyword>
<feature type="domain" description="Kazal-like" evidence="8">
    <location>
        <begin position="358"/>
        <end position="408"/>
    </location>
</feature>
<comment type="subcellular location">
    <subcellularLocation>
        <location evidence="1">Secreted</location>
    </subcellularLocation>
</comment>
<feature type="chain" id="PRO_5012158100" evidence="7">
    <location>
        <begin position="16"/>
        <end position="412"/>
    </location>
</feature>
<dbReference type="AlphaFoldDB" id="D6MTG6"/>
<keyword evidence="7" id="KW-0732">Signal</keyword>
<feature type="signal peptide" evidence="7">
    <location>
        <begin position="1"/>
        <end position="15"/>
    </location>
</feature>
<dbReference type="EMBL" id="GQ466491">
    <property type="protein sequence ID" value="ADF97836.1"/>
    <property type="molecule type" value="mRNA"/>
</dbReference>
<dbReference type="PROSITE" id="PS51465">
    <property type="entry name" value="KAZAL_2"/>
    <property type="match status" value="7"/>
</dbReference>
<dbReference type="InterPro" id="IPR036058">
    <property type="entry name" value="Kazal_dom_sf"/>
</dbReference>
<dbReference type="CDD" id="cd00104">
    <property type="entry name" value="KAZAL_FS"/>
    <property type="match status" value="7"/>
</dbReference>
<dbReference type="InterPro" id="IPR002350">
    <property type="entry name" value="Kazal_dom"/>
</dbReference>
<keyword evidence="3" id="KW-0646">Protease inhibitor</keyword>
<evidence type="ECO:0000256" key="5">
    <source>
        <dbReference type="ARBA" id="ARBA00022900"/>
    </source>
</evidence>
<dbReference type="Pfam" id="PF07648">
    <property type="entry name" value="Kazal_2"/>
    <property type="match status" value="3"/>
</dbReference>
<reference evidence="9" key="1">
    <citation type="journal article" date="2010" name="Insect Biochem. Mol. Biol.">
        <title>Kazal-type inhibitors in the stomach of Panstrongylus megistus (Triatominae, Reduviidae).</title>
        <authorList>
            <person name="Meiser C.K."/>
            <person name="Piechura H."/>
            <person name="Werner T."/>
            <person name="Dittmeyer-Schafer S."/>
            <person name="Meyer H.E."/>
            <person name="Warscheid B."/>
            <person name="Schaub G.A."/>
            <person name="Balczun C."/>
        </authorList>
    </citation>
    <scope>NUCLEOTIDE SEQUENCE</scope>
    <source>
        <tissue evidence="9">Intestine</tissue>
    </source>
</reference>
<dbReference type="GO" id="GO:0004867">
    <property type="term" value="F:serine-type endopeptidase inhibitor activity"/>
    <property type="evidence" value="ECO:0007669"/>
    <property type="project" value="UniProtKB-KW"/>
</dbReference>
<feature type="domain" description="Kazal-like" evidence="8">
    <location>
        <begin position="18"/>
        <end position="67"/>
    </location>
</feature>
<feature type="domain" description="Kazal-like" evidence="8">
    <location>
        <begin position="78"/>
        <end position="128"/>
    </location>
</feature>
<dbReference type="SUPFAM" id="SSF100895">
    <property type="entry name" value="Kazal-type serine protease inhibitors"/>
    <property type="match status" value="7"/>
</dbReference>
<dbReference type="Pfam" id="PF00050">
    <property type="entry name" value="Kazal_1"/>
    <property type="match status" value="4"/>
</dbReference>